<dbReference type="Proteomes" id="UP001530315">
    <property type="component" value="Unassembled WGS sequence"/>
</dbReference>
<accession>A0ABD3NPH0</accession>
<keyword evidence="2" id="KW-1185">Reference proteome</keyword>
<evidence type="ECO:0000313" key="2">
    <source>
        <dbReference type="Proteomes" id="UP001530315"/>
    </source>
</evidence>
<proteinExistence type="predicted"/>
<reference evidence="1 2" key="1">
    <citation type="submission" date="2024-10" db="EMBL/GenBank/DDBJ databases">
        <title>Updated reference genomes for cyclostephanoid diatoms.</title>
        <authorList>
            <person name="Roberts W.R."/>
            <person name="Alverson A.J."/>
        </authorList>
    </citation>
    <scope>NUCLEOTIDE SEQUENCE [LARGE SCALE GENOMIC DNA]</scope>
    <source>
        <strain evidence="1 2">AJA276-08</strain>
    </source>
</reference>
<dbReference type="EMBL" id="JALLAZ020001293">
    <property type="protein sequence ID" value="KAL3777393.1"/>
    <property type="molecule type" value="Genomic_DNA"/>
</dbReference>
<organism evidence="1 2">
    <name type="scientific">Stephanodiscus triporus</name>
    <dbReference type="NCBI Taxonomy" id="2934178"/>
    <lineage>
        <taxon>Eukaryota</taxon>
        <taxon>Sar</taxon>
        <taxon>Stramenopiles</taxon>
        <taxon>Ochrophyta</taxon>
        <taxon>Bacillariophyta</taxon>
        <taxon>Coscinodiscophyceae</taxon>
        <taxon>Thalassiosirophycidae</taxon>
        <taxon>Stephanodiscales</taxon>
        <taxon>Stephanodiscaceae</taxon>
        <taxon>Stephanodiscus</taxon>
    </lineage>
</organism>
<sequence>MAEDDFTLHLFPLFDQQNASIKTTSDVIATTTNTISFDGGDSTTLDVKTEVSKPKEAHGGKYRDDYERLLELTPHSGQAETIAGEIMRAVTKMNQNFSTLETLHNCWDAINFLAMAGIFDESGDACKALATLLPYAKQYGNTFHFDEVRKATEQISDSSIAFILQHPDLEYAENTTDMSLLYSTCRINFIEQLLLRDQRIFSTEKEKVMLGEIATPKIANKSSDSRMSIKRRGTTPGE</sequence>
<name>A0ABD3NPH0_9STRA</name>
<comment type="caution">
    <text evidence="1">The sequence shown here is derived from an EMBL/GenBank/DDBJ whole genome shotgun (WGS) entry which is preliminary data.</text>
</comment>
<protein>
    <submittedName>
        <fullName evidence="1">Uncharacterized protein</fullName>
    </submittedName>
</protein>
<dbReference type="AlphaFoldDB" id="A0ABD3NPH0"/>
<gene>
    <name evidence="1" type="ORF">ACHAW5_004222</name>
</gene>
<evidence type="ECO:0000313" key="1">
    <source>
        <dbReference type="EMBL" id="KAL3777393.1"/>
    </source>
</evidence>